<evidence type="ECO:0000313" key="2">
    <source>
        <dbReference type="EMBL" id="KAJ6648773.1"/>
    </source>
</evidence>
<organism evidence="2 3">
    <name type="scientific">Pseudolycoriella hygida</name>
    <dbReference type="NCBI Taxonomy" id="35572"/>
    <lineage>
        <taxon>Eukaryota</taxon>
        <taxon>Metazoa</taxon>
        <taxon>Ecdysozoa</taxon>
        <taxon>Arthropoda</taxon>
        <taxon>Hexapoda</taxon>
        <taxon>Insecta</taxon>
        <taxon>Pterygota</taxon>
        <taxon>Neoptera</taxon>
        <taxon>Endopterygota</taxon>
        <taxon>Diptera</taxon>
        <taxon>Nematocera</taxon>
        <taxon>Sciaroidea</taxon>
        <taxon>Sciaridae</taxon>
        <taxon>Pseudolycoriella</taxon>
    </lineage>
</organism>
<accession>A0A9Q0S989</accession>
<dbReference type="Proteomes" id="UP001151699">
    <property type="component" value="Chromosome A"/>
</dbReference>
<name>A0A9Q0S989_9DIPT</name>
<dbReference type="AlphaFoldDB" id="A0A9Q0S989"/>
<evidence type="ECO:0000313" key="3">
    <source>
        <dbReference type="Proteomes" id="UP001151699"/>
    </source>
</evidence>
<feature type="compositionally biased region" description="Basic and acidic residues" evidence="1">
    <location>
        <begin position="60"/>
        <end position="70"/>
    </location>
</feature>
<comment type="caution">
    <text evidence="2">The sequence shown here is derived from an EMBL/GenBank/DDBJ whole genome shotgun (WGS) entry which is preliminary data.</text>
</comment>
<feature type="region of interest" description="Disordered" evidence="1">
    <location>
        <begin position="1"/>
        <end position="70"/>
    </location>
</feature>
<gene>
    <name evidence="2" type="ORF">Bhyg_04004</name>
</gene>
<dbReference type="EMBL" id="WJQU01000001">
    <property type="protein sequence ID" value="KAJ6648773.1"/>
    <property type="molecule type" value="Genomic_DNA"/>
</dbReference>
<reference evidence="2" key="1">
    <citation type="submission" date="2022-07" db="EMBL/GenBank/DDBJ databases">
        <authorList>
            <person name="Trinca V."/>
            <person name="Uliana J.V.C."/>
            <person name="Torres T.T."/>
            <person name="Ward R.J."/>
            <person name="Monesi N."/>
        </authorList>
    </citation>
    <scope>NUCLEOTIDE SEQUENCE</scope>
    <source>
        <strain evidence="2">HSMRA1968</strain>
        <tissue evidence="2">Whole embryos</tissue>
    </source>
</reference>
<proteinExistence type="predicted"/>
<feature type="compositionally biased region" description="Basic and acidic residues" evidence="1">
    <location>
        <begin position="34"/>
        <end position="43"/>
    </location>
</feature>
<keyword evidence="3" id="KW-1185">Reference proteome</keyword>
<evidence type="ECO:0000256" key="1">
    <source>
        <dbReference type="SAM" id="MobiDB-lite"/>
    </source>
</evidence>
<protein>
    <submittedName>
        <fullName evidence="2">Uncharacterized protein</fullName>
    </submittedName>
</protein>
<dbReference type="OrthoDB" id="6650195at2759"/>
<sequence length="70" mass="8295">MKDEMEAWLSDVKQLRIPRPKFGSNVSPSRKNRGPREPPRDYNNEDENTNRNLKLQSETEDLRQAIQEKL</sequence>